<accession>A0A9D5Q6H7</accession>
<reference evidence="1" key="1">
    <citation type="submission" date="2019-11" db="EMBL/GenBank/DDBJ databases">
        <title>Microbial mats filling the niche in hypersaline microbial mats.</title>
        <authorList>
            <person name="Wong H.L."/>
            <person name="Macleod F.I."/>
            <person name="White R.A. III"/>
            <person name="Burns B.P."/>
        </authorList>
    </citation>
    <scope>NUCLEOTIDE SEQUENCE</scope>
    <source>
        <strain evidence="1">Rbin_158</strain>
    </source>
</reference>
<gene>
    <name evidence="1" type="ORF">GF339_14380</name>
</gene>
<dbReference type="AlphaFoldDB" id="A0A9D5Q6H7"/>
<comment type="caution">
    <text evidence="1">The sequence shown here is derived from an EMBL/GenBank/DDBJ whole genome shotgun (WGS) entry which is preliminary data.</text>
</comment>
<proteinExistence type="predicted"/>
<evidence type="ECO:0000313" key="2">
    <source>
        <dbReference type="Proteomes" id="UP000649604"/>
    </source>
</evidence>
<sequence length="120" mass="13520">MDGKRSTEIFPKPAYLRTGADRIFEITHDPLGFFVGLQYGMQAKNKALVEDTGSLEEEAENSNSPEFFGLVALTYNVTPELTTRLQGDIRYYNESELTDEQTGLPFSGKRVRYAFGLGFH</sequence>
<organism evidence="1 2">
    <name type="scientific">candidate division KSB3 bacterium</name>
    <dbReference type="NCBI Taxonomy" id="2044937"/>
    <lineage>
        <taxon>Bacteria</taxon>
        <taxon>candidate division KSB3</taxon>
    </lineage>
</organism>
<evidence type="ECO:0000313" key="1">
    <source>
        <dbReference type="EMBL" id="MBD3325770.1"/>
    </source>
</evidence>
<dbReference type="EMBL" id="WJJP01000466">
    <property type="protein sequence ID" value="MBD3325770.1"/>
    <property type="molecule type" value="Genomic_DNA"/>
</dbReference>
<dbReference type="Proteomes" id="UP000649604">
    <property type="component" value="Unassembled WGS sequence"/>
</dbReference>
<name>A0A9D5Q6H7_9BACT</name>
<protein>
    <submittedName>
        <fullName evidence="1">Uncharacterized protein</fullName>
    </submittedName>
</protein>
<feature type="non-terminal residue" evidence="1">
    <location>
        <position position="120"/>
    </location>
</feature>